<dbReference type="EMBL" id="BJOD01000004">
    <property type="protein sequence ID" value="GED24496.1"/>
    <property type="molecule type" value="Genomic_DNA"/>
</dbReference>
<proteinExistence type="predicted"/>
<accession>A0ABQ0SKZ0</accession>
<name>A0ABQ0SKZ0_9BACL</name>
<organism evidence="1 2">
    <name type="scientific">Brevibacillus agri</name>
    <dbReference type="NCBI Taxonomy" id="51101"/>
    <lineage>
        <taxon>Bacteria</taxon>
        <taxon>Bacillati</taxon>
        <taxon>Bacillota</taxon>
        <taxon>Bacilli</taxon>
        <taxon>Bacillales</taxon>
        <taxon>Paenibacillaceae</taxon>
        <taxon>Brevibacillus</taxon>
    </lineage>
</organism>
<protein>
    <recommendedName>
        <fullName evidence="3">BtrH N-terminal domain-containing protein</fullName>
    </recommendedName>
</protein>
<dbReference type="Proteomes" id="UP000317180">
    <property type="component" value="Unassembled WGS sequence"/>
</dbReference>
<comment type="caution">
    <text evidence="1">The sequence shown here is derived from an EMBL/GenBank/DDBJ whole genome shotgun (WGS) entry which is preliminary data.</text>
</comment>
<keyword evidence="2" id="KW-1185">Reference proteome</keyword>
<sequence>MESVTLPVVQPPIFGYQFFAFPLCIVLQDKRSLPWLYSNFIQVCFDKRPDPPVPFTFYIHDYTLNPWLHVEHLQRGTMNIVQRNIVEFVRDCLLDGYYVYLNVDEYYIPERAVYQKSHLSHDVLVHGVDLQNETFQLLGFTDKQMLATTSASFQAFAQAYDSIARIDHQAICNRIYLYKIKETGAYAFDLALVQETLEEYLTSGNTSSRFRMVANPWDHCAYGLDTYRCLQDYYERLLAGKAGFDVRHVHSLWEHKSLMVARIKYMQEHTDYLDSPDRLHAAYSEIERKARNARNLTLKFYMQQEEATLHKIMRYLEGGRDSVRAGTTFGLWRKAKIACWSTCSCQKPTGMILPGTTFIRPCSTQG</sequence>
<evidence type="ECO:0000313" key="1">
    <source>
        <dbReference type="EMBL" id="GED24496.1"/>
    </source>
</evidence>
<gene>
    <name evidence="1" type="ORF">BAG01nite_05980</name>
</gene>
<evidence type="ECO:0008006" key="3">
    <source>
        <dbReference type="Google" id="ProtNLM"/>
    </source>
</evidence>
<reference evidence="1 2" key="1">
    <citation type="submission" date="2019-06" db="EMBL/GenBank/DDBJ databases">
        <title>Whole genome shotgun sequence of Brevibacillus agri NBRC 15538.</title>
        <authorList>
            <person name="Hosoyama A."/>
            <person name="Uohara A."/>
            <person name="Ohji S."/>
            <person name="Ichikawa N."/>
        </authorList>
    </citation>
    <scope>NUCLEOTIDE SEQUENCE [LARGE SCALE GENOMIC DNA]</scope>
    <source>
        <strain evidence="1 2">NBRC 15538</strain>
    </source>
</reference>
<evidence type="ECO:0000313" key="2">
    <source>
        <dbReference type="Proteomes" id="UP000317180"/>
    </source>
</evidence>